<comment type="caution">
    <text evidence="1">The sequence shown here is derived from an EMBL/GenBank/DDBJ whole genome shotgun (WGS) entry which is preliminary data.</text>
</comment>
<reference evidence="1" key="1">
    <citation type="submission" date="2022-09" db="EMBL/GenBank/DDBJ databases">
        <title>Intensive care unit water sources are persistently colonized with multi-drug resistant bacteria and are the site of extensive horizontal gene transfer of antibiotic resistance genes.</title>
        <authorList>
            <person name="Diorio-Toth L."/>
        </authorList>
    </citation>
    <scope>NUCLEOTIDE SEQUENCE</scope>
    <source>
        <strain evidence="1">GD03649</strain>
    </source>
</reference>
<dbReference type="RefSeq" id="WP_151836048.1">
    <property type="nucleotide sequence ID" value="NZ_BKWH01000015.1"/>
</dbReference>
<name>A0AA42XEL7_ACIJO</name>
<proteinExistence type="predicted"/>
<accession>A0AA42XEL7</accession>
<evidence type="ECO:0000313" key="2">
    <source>
        <dbReference type="Proteomes" id="UP001162261"/>
    </source>
</evidence>
<dbReference type="EMBL" id="JAOCLH010000002">
    <property type="protein sequence ID" value="MDH2171164.1"/>
    <property type="molecule type" value="Genomic_DNA"/>
</dbReference>
<dbReference type="Proteomes" id="UP001162261">
    <property type="component" value="Unassembled WGS sequence"/>
</dbReference>
<evidence type="ECO:0000313" key="1">
    <source>
        <dbReference type="EMBL" id="MDH2171164.1"/>
    </source>
</evidence>
<sequence length="121" mass="13632">MRKLQFTAQHGQQQDVNESGVVQKQVQDLLVQKLGQFGFETLPQSGDQVAVSVDNHTLPLSITCQGHDSEGNLVCEIASYPDEEQDWLDRIVERSLLNQLAQAVENTLKTDKSFTEFEWKG</sequence>
<protein>
    <submittedName>
        <fullName evidence="1">Uncharacterized protein</fullName>
    </submittedName>
</protein>
<dbReference type="AlphaFoldDB" id="A0AA42XEL7"/>
<organism evidence="1 2">
    <name type="scientific">Acinetobacter johnsonii</name>
    <dbReference type="NCBI Taxonomy" id="40214"/>
    <lineage>
        <taxon>Bacteria</taxon>
        <taxon>Pseudomonadati</taxon>
        <taxon>Pseudomonadota</taxon>
        <taxon>Gammaproteobacteria</taxon>
        <taxon>Moraxellales</taxon>
        <taxon>Moraxellaceae</taxon>
        <taxon>Acinetobacter</taxon>
    </lineage>
</organism>
<gene>
    <name evidence="1" type="ORF">N5J46_01665</name>
</gene>